<proteinExistence type="predicted"/>
<comment type="caution">
    <text evidence="1">The sequence shown here is derived from an EMBL/GenBank/DDBJ whole genome shotgun (WGS) entry which is preliminary data.</text>
</comment>
<protein>
    <submittedName>
        <fullName evidence="1">Uncharacterized protein</fullName>
    </submittedName>
</protein>
<gene>
    <name evidence="1" type="ORF">GGE12_004495</name>
</gene>
<evidence type="ECO:0000313" key="1">
    <source>
        <dbReference type="EMBL" id="MBB4276698.1"/>
    </source>
</evidence>
<organism evidence="1 2">
    <name type="scientific">Rhizobium mongolense</name>
    <dbReference type="NCBI Taxonomy" id="57676"/>
    <lineage>
        <taxon>Bacteria</taxon>
        <taxon>Pseudomonadati</taxon>
        <taxon>Pseudomonadota</taxon>
        <taxon>Alphaproteobacteria</taxon>
        <taxon>Hyphomicrobiales</taxon>
        <taxon>Rhizobiaceae</taxon>
        <taxon>Rhizobium/Agrobacterium group</taxon>
        <taxon>Rhizobium</taxon>
    </lineage>
</organism>
<dbReference type="Proteomes" id="UP000533641">
    <property type="component" value="Unassembled WGS sequence"/>
</dbReference>
<dbReference type="EMBL" id="JACIGM010000010">
    <property type="protein sequence ID" value="MBB4276698.1"/>
    <property type="molecule type" value="Genomic_DNA"/>
</dbReference>
<accession>A0A7W6WGH4</accession>
<evidence type="ECO:0000313" key="2">
    <source>
        <dbReference type="Proteomes" id="UP000533641"/>
    </source>
</evidence>
<sequence length="219" mass="25443">MTGDPTIEPRAFPFDAVVAPVRSIQKALTNKRRYPRLQDLTYTVKPYWGAANIYYWHHFLEDGAIAAGDRLEEFSSAYRRRAKRFANALASDRRLIFFVSNTQPDLDDKSVATGTFSLKIKSSEMIGLRKTIETFVDRPFELILVTTKKRYIRNKRERGFVVSYQVEPISNPDDPKAWRGDHAAWEASIARSVRPQWWQTLVERLDRVKKRITSLGRHP</sequence>
<reference evidence="1 2" key="1">
    <citation type="submission" date="2020-08" db="EMBL/GenBank/DDBJ databases">
        <title>Genomic Encyclopedia of Type Strains, Phase IV (KMG-V): Genome sequencing to study the core and pangenomes of soil and plant-associated prokaryotes.</title>
        <authorList>
            <person name="Whitman W."/>
        </authorList>
    </citation>
    <scope>NUCLEOTIDE SEQUENCE [LARGE SCALE GENOMIC DNA]</scope>
    <source>
        <strain evidence="1 2">SEMIA 402</strain>
    </source>
</reference>
<dbReference type="AlphaFoldDB" id="A0A7W6WGH4"/>
<name>A0A7W6WGH4_9HYPH</name>
<dbReference type="RefSeq" id="WP_183927422.1">
    <property type="nucleotide sequence ID" value="NZ_JACIGM010000010.1"/>
</dbReference>